<feature type="compositionally biased region" description="Low complexity" evidence="3">
    <location>
        <begin position="656"/>
        <end position="670"/>
    </location>
</feature>
<dbReference type="AlphaFoldDB" id="A0A1X2HK94"/>
<feature type="region of interest" description="Disordered" evidence="3">
    <location>
        <begin position="149"/>
        <end position="206"/>
    </location>
</feature>
<dbReference type="PANTHER" id="PTHR23113:SF368">
    <property type="entry name" value="CELL DIVISION CONTROL PROTEIN 25"/>
    <property type="match status" value="1"/>
</dbReference>
<feature type="compositionally biased region" description="Low complexity" evidence="3">
    <location>
        <begin position="30"/>
        <end position="40"/>
    </location>
</feature>
<dbReference type="Proteomes" id="UP000242180">
    <property type="component" value="Unassembled WGS sequence"/>
</dbReference>
<evidence type="ECO:0000313" key="7">
    <source>
        <dbReference type="Proteomes" id="UP000242180"/>
    </source>
</evidence>
<evidence type="ECO:0000256" key="2">
    <source>
        <dbReference type="PROSITE-ProRule" id="PRU00168"/>
    </source>
</evidence>
<feature type="region of interest" description="Disordered" evidence="3">
    <location>
        <begin position="255"/>
        <end position="424"/>
    </location>
</feature>
<evidence type="ECO:0000313" key="6">
    <source>
        <dbReference type="EMBL" id="ORY99422.1"/>
    </source>
</evidence>
<feature type="compositionally biased region" description="Low complexity" evidence="3">
    <location>
        <begin position="275"/>
        <end position="287"/>
    </location>
</feature>
<comment type="caution">
    <text evidence="6">The sequence shown here is derived from an EMBL/GenBank/DDBJ whole genome shotgun (WGS) entry which is preliminary data.</text>
</comment>
<feature type="region of interest" description="Disordered" evidence="3">
    <location>
        <begin position="26"/>
        <end position="125"/>
    </location>
</feature>
<feature type="compositionally biased region" description="Polar residues" evidence="3">
    <location>
        <begin position="190"/>
        <end position="202"/>
    </location>
</feature>
<organism evidence="6 7">
    <name type="scientific">Syncephalastrum racemosum</name>
    <name type="common">Filamentous fungus</name>
    <dbReference type="NCBI Taxonomy" id="13706"/>
    <lineage>
        <taxon>Eukaryota</taxon>
        <taxon>Fungi</taxon>
        <taxon>Fungi incertae sedis</taxon>
        <taxon>Mucoromycota</taxon>
        <taxon>Mucoromycotina</taxon>
        <taxon>Mucoromycetes</taxon>
        <taxon>Mucorales</taxon>
        <taxon>Syncephalastraceae</taxon>
        <taxon>Syncephalastrum</taxon>
    </lineage>
</organism>
<keyword evidence="7" id="KW-1185">Reference proteome</keyword>
<dbReference type="OrthoDB" id="546434at2759"/>
<feature type="compositionally biased region" description="Polar residues" evidence="3">
    <location>
        <begin position="92"/>
        <end position="101"/>
    </location>
</feature>
<dbReference type="InterPro" id="IPR019804">
    <property type="entry name" value="Ras_G-nucl-exch_fac_CS"/>
</dbReference>
<dbReference type="InParanoid" id="A0A1X2HK94"/>
<evidence type="ECO:0000259" key="5">
    <source>
        <dbReference type="PROSITE" id="PS50212"/>
    </source>
</evidence>
<dbReference type="InterPro" id="IPR036964">
    <property type="entry name" value="RASGEF_cat_dom_sf"/>
</dbReference>
<evidence type="ECO:0000256" key="1">
    <source>
        <dbReference type="ARBA" id="ARBA00022658"/>
    </source>
</evidence>
<dbReference type="Gene3D" id="1.10.840.10">
    <property type="entry name" value="Ras guanine-nucleotide exchange factors catalytic domain"/>
    <property type="match status" value="1"/>
</dbReference>
<dbReference type="InterPro" id="IPR023578">
    <property type="entry name" value="Ras_GEF_dom_sf"/>
</dbReference>
<dbReference type="InterPro" id="IPR001895">
    <property type="entry name" value="RASGEF_cat_dom"/>
</dbReference>
<reference evidence="6 7" key="1">
    <citation type="submission" date="2016-07" db="EMBL/GenBank/DDBJ databases">
        <title>Pervasive Adenine N6-methylation of Active Genes in Fungi.</title>
        <authorList>
            <consortium name="DOE Joint Genome Institute"/>
            <person name="Mondo S.J."/>
            <person name="Dannebaum R.O."/>
            <person name="Kuo R.C."/>
            <person name="Labutti K."/>
            <person name="Haridas S."/>
            <person name="Kuo A."/>
            <person name="Salamov A."/>
            <person name="Ahrendt S.R."/>
            <person name="Lipzen A."/>
            <person name="Sullivan W."/>
            <person name="Andreopoulos W.B."/>
            <person name="Clum A."/>
            <person name="Lindquist E."/>
            <person name="Daum C."/>
            <person name="Ramamoorthy G.K."/>
            <person name="Gryganskyi A."/>
            <person name="Culley D."/>
            <person name="Magnuson J.K."/>
            <person name="James T.Y."/>
            <person name="O'Malley M.A."/>
            <person name="Stajich J.E."/>
            <person name="Spatafora J.W."/>
            <person name="Visel A."/>
            <person name="Grigoriev I.V."/>
        </authorList>
    </citation>
    <scope>NUCLEOTIDE SEQUENCE [LARGE SCALE GENOMIC DNA]</scope>
    <source>
        <strain evidence="6 7">NRRL 2496</strain>
    </source>
</reference>
<gene>
    <name evidence="6" type="ORF">BCR43DRAFT_489255</name>
</gene>
<feature type="compositionally biased region" description="Basic and acidic residues" evidence="3">
    <location>
        <begin position="319"/>
        <end position="354"/>
    </location>
</feature>
<evidence type="ECO:0000259" key="4">
    <source>
        <dbReference type="PROSITE" id="PS50009"/>
    </source>
</evidence>
<name>A0A1X2HK94_SYNRA</name>
<dbReference type="GO" id="GO:0005085">
    <property type="term" value="F:guanyl-nucleotide exchange factor activity"/>
    <property type="evidence" value="ECO:0007669"/>
    <property type="project" value="UniProtKB-KW"/>
</dbReference>
<sequence>MSPLLASKKFFRGISIKSQQTTMVNMLHTSQGAGSAQQQQPDLTKMDMSRKRSKAKQTNAFKTFFGRKSSPQKDRQQQQQQSSRIKELFTLPKSTSTTSLHTDLKTHWKRPRAGSSSSSSQSLYQSDTGSVWQWQRGLEAEDCISYNEEAEEKEQEEDEEQEKEWAKIKDKQDERPQPIDDDDKALISAGSFSGRRQQQRASVQMLASPFSRRTYIRMTDEGLGRFAVSLPEHEDTVCPMGLARTNGYAADQSIDSYSEEDEALEDEERPKSEASTSDSCYFSSSSSQATLTSESPVYPCDAHKSFLKPPQAGMQTVQEEERGYSHLKNENYRGKSPFAKEKEGLKHFRSESDLSRLQQQQTHTLAKTDEKPKAPPFKLAKTSKLKPPQRRHSVRSQLSIASRRSGGGHNSSDTRSIKEPGEQGSWSLLRAMRRNQSSANLKKEAEGRDMLRKAGLESSIVTSDFSDEKSMHGDTRILHVSENGCDVMVMEMVSGRLHVVAGTAEKLFLKLADETTQDLDFVDTYILCHVQFTTSMALLEDLIARFHLEAGPGETAYFEKWQHSIQVKVLSVLTRWVKLQYQDFDNAPILLARLEAFLNDDIKRAGFDTEVDMIREALDLQMAKHARRRHSLVALTSHAVVVPSNSSTPLPSGPGTLMSPATPSSSLPTPKFQQQRRPSGAPSLFSFVSSLSTPPSSPTSSNMSVAPASSYGSLSSATAPVVLLFEAGEIAQSLTLADFYIFKCITGYDYLQGNWRQESPSFRENDYIAMMTQRANRVSHWVLHEILSLKQLKQRRNALRKLIEVSRLCLEWNNFHTSMVITMSLASATLQKLQDTWQALSNKDMSTFQMLQKNLDVSNNMGAYRQAFASKAKAPAIPFFPLVLKDLTFYMDGNPTAVSETDMINFSKFRSMTKCVQSVLRNTDENYWFASDLDHLPFFPGSQDNPHAAGPLDGVADVIENRLHAVGCCHMDSQCESRLYNSLL</sequence>
<feature type="compositionally biased region" description="Basic and acidic residues" evidence="3">
    <location>
        <begin position="163"/>
        <end position="178"/>
    </location>
</feature>
<dbReference type="EMBL" id="MCGN01000003">
    <property type="protein sequence ID" value="ORY99422.1"/>
    <property type="molecule type" value="Genomic_DNA"/>
</dbReference>
<dbReference type="CDD" id="cd06224">
    <property type="entry name" value="REM"/>
    <property type="match status" value="1"/>
</dbReference>
<dbReference type="Pfam" id="PF00617">
    <property type="entry name" value="RasGEF"/>
    <property type="match status" value="1"/>
</dbReference>
<feature type="compositionally biased region" description="Polar residues" evidence="3">
    <location>
        <begin position="355"/>
        <end position="365"/>
    </location>
</feature>
<feature type="compositionally biased region" description="Basic residues" evidence="3">
    <location>
        <begin position="381"/>
        <end position="394"/>
    </location>
</feature>
<feature type="domain" description="N-terminal Ras-GEF" evidence="5">
    <location>
        <begin position="495"/>
        <end position="622"/>
    </location>
</feature>
<dbReference type="Pfam" id="PF00618">
    <property type="entry name" value="RasGEF_N"/>
    <property type="match status" value="1"/>
</dbReference>
<dbReference type="InterPro" id="IPR008937">
    <property type="entry name" value="Ras-like_GEF"/>
</dbReference>
<accession>A0A1X2HK94</accession>
<dbReference type="PROSITE" id="PS50009">
    <property type="entry name" value="RASGEF_CAT"/>
    <property type="match status" value="1"/>
</dbReference>
<dbReference type="PROSITE" id="PS50212">
    <property type="entry name" value="RASGEF_NTER"/>
    <property type="match status" value="1"/>
</dbReference>
<feature type="compositionally biased region" description="Acidic residues" evidence="3">
    <location>
        <begin position="149"/>
        <end position="162"/>
    </location>
</feature>
<feature type="compositionally biased region" description="Acidic residues" evidence="3">
    <location>
        <begin position="257"/>
        <end position="267"/>
    </location>
</feature>
<dbReference type="GO" id="GO:0005886">
    <property type="term" value="C:plasma membrane"/>
    <property type="evidence" value="ECO:0007669"/>
    <property type="project" value="TreeGrafter"/>
</dbReference>
<proteinExistence type="predicted"/>
<feature type="domain" description="Ras-GEF" evidence="4">
    <location>
        <begin position="726"/>
        <end position="962"/>
    </location>
</feature>
<keyword evidence="1 2" id="KW-0344">Guanine-nucleotide releasing factor</keyword>
<protein>
    <submittedName>
        <fullName evidence="6">Ras guanine nucleotide exchange factor domain-containing protein</fullName>
    </submittedName>
</protein>
<dbReference type="PROSITE" id="PS00720">
    <property type="entry name" value="RASGEF"/>
    <property type="match status" value="1"/>
</dbReference>
<evidence type="ECO:0000256" key="3">
    <source>
        <dbReference type="SAM" id="MobiDB-lite"/>
    </source>
</evidence>
<dbReference type="PANTHER" id="PTHR23113">
    <property type="entry name" value="GUANINE NUCLEOTIDE EXCHANGE FACTOR"/>
    <property type="match status" value="1"/>
</dbReference>
<dbReference type="Gene3D" id="1.20.870.10">
    <property type="entry name" value="Son of sevenless (SoS) protein Chain: S domain 1"/>
    <property type="match status" value="1"/>
</dbReference>
<dbReference type="SMART" id="SM00147">
    <property type="entry name" value="RasGEF"/>
    <property type="match status" value="1"/>
</dbReference>
<dbReference type="SMART" id="SM00229">
    <property type="entry name" value="RasGEFN"/>
    <property type="match status" value="1"/>
</dbReference>
<dbReference type="STRING" id="13706.A0A1X2HK94"/>
<feature type="region of interest" description="Disordered" evidence="3">
    <location>
        <begin position="644"/>
        <end position="680"/>
    </location>
</feature>
<dbReference type="SUPFAM" id="SSF48366">
    <property type="entry name" value="Ras GEF"/>
    <property type="match status" value="1"/>
</dbReference>
<dbReference type="GO" id="GO:0007265">
    <property type="term" value="P:Ras protein signal transduction"/>
    <property type="evidence" value="ECO:0007669"/>
    <property type="project" value="TreeGrafter"/>
</dbReference>
<feature type="compositionally biased region" description="Low complexity" evidence="3">
    <location>
        <begin position="115"/>
        <end position="125"/>
    </location>
</feature>
<dbReference type="InterPro" id="IPR000651">
    <property type="entry name" value="Ras-like_Gua-exchang_fac_N"/>
</dbReference>